<dbReference type="Proteomes" id="UP000054423">
    <property type="component" value="Unassembled WGS sequence"/>
</dbReference>
<evidence type="ECO:0000313" key="1">
    <source>
        <dbReference type="EMBL" id="ETL97939.1"/>
    </source>
</evidence>
<accession>W2LMI6</accession>
<protein>
    <submittedName>
        <fullName evidence="1">Uncharacterized protein</fullName>
    </submittedName>
</protein>
<name>W2LMI6_PHYNI</name>
<sequence length="39" mass="4273">MARSTFAVEVLNVSPTSALAGETPYTRRFERQSDKIAGD</sequence>
<gene>
    <name evidence="1" type="ORF">L917_04866</name>
</gene>
<dbReference type="AlphaFoldDB" id="W2LMI6"/>
<organism evidence="1">
    <name type="scientific">Phytophthora nicotianae</name>
    <name type="common">Potato buckeye rot agent</name>
    <name type="synonym">Phytophthora parasitica</name>
    <dbReference type="NCBI Taxonomy" id="4792"/>
    <lineage>
        <taxon>Eukaryota</taxon>
        <taxon>Sar</taxon>
        <taxon>Stramenopiles</taxon>
        <taxon>Oomycota</taxon>
        <taxon>Peronosporomycetes</taxon>
        <taxon>Peronosporales</taxon>
        <taxon>Peronosporaceae</taxon>
        <taxon>Phytophthora</taxon>
    </lineage>
</organism>
<reference evidence="1" key="1">
    <citation type="submission" date="2013-11" db="EMBL/GenBank/DDBJ databases">
        <title>The Genome Sequence of Phytophthora parasitica CHvinca01.</title>
        <authorList>
            <consortium name="The Broad Institute Genomics Platform"/>
            <person name="Russ C."/>
            <person name="Tyler B."/>
            <person name="Panabieres F."/>
            <person name="Shan W."/>
            <person name="Tripathy S."/>
            <person name="Grunwald N."/>
            <person name="Machado M."/>
            <person name="Johnson C.S."/>
            <person name="Arredondo F."/>
            <person name="Hong C."/>
            <person name="Coffey M."/>
            <person name="Young S.K."/>
            <person name="Zeng Q."/>
            <person name="Gargeya S."/>
            <person name="Fitzgerald M."/>
            <person name="Abouelleil A."/>
            <person name="Alvarado L."/>
            <person name="Chapman S.B."/>
            <person name="Gainer-Dewar J."/>
            <person name="Goldberg J."/>
            <person name="Griggs A."/>
            <person name="Gujja S."/>
            <person name="Hansen M."/>
            <person name="Howarth C."/>
            <person name="Imamovic A."/>
            <person name="Ireland A."/>
            <person name="Larimer J."/>
            <person name="McCowan C."/>
            <person name="Murphy C."/>
            <person name="Pearson M."/>
            <person name="Poon T.W."/>
            <person name="Priest M."/>
            <person name="Roberts A."/>
            <person name="Saif S."/>
            <person name="Shea T."/>
            <person name="Sykes S."/>
            <person name="Wortman J."/>
            <person name="Nusbaum C."/>
            <person name="Birren B."/>
        </authorList>
    </citation>
    <scope>NUCLEOTIDE SEQUENCE [LARGE SCALE GENOMIC DNA]</scope>
    <source>
        <strain evidence="1">CHvinca01</strain>
    </source>
</reference>
<dbReference type="OrthoDB" id="120564at2759"/>
<dbReference type="EMBL" id="KI678614">
    <property type="protein sequence ID" value="ETL97939.1"/>
    <property type="molecule type" value="Genomic_DNA"/>
</dbReference>
<proteinExistence type="predicted"/>